<evidence type="ECO:0000256" key="5">
    <source>
        <dbReference type="ARBA" id="ARBA00022989"/>
    </source>
</evidence>
<dbReference type="InterPro" id="IPR050171">
    <property type="entry name" value="MFS_Transporters"/>
</dbReference>
<feature type="transmembrane region" description="Helical" evidence="7">
    <location>
        <begin position="366"/>
        <end position="383"/>
    </location>
</feature>
<reference evidence="9 10" key="1">
    <citation type="journal article" date="2019" name="Int. J. Syst. Evol. Microbiol.">
        <title>The Global Catalogue of Microorganisms (GCM) 10K type strain sequencing project: providing services to taxonomists for standard genome sequencing and annotation.</title>
        <authorList>
            <consortium name="The Broad Institute Genomics Platform"/>
            <consortium name="The Broad Institute Genome Sequencing Center for Infectious Disease"/>
            <person name="Wu L."/>
            <person name="Ma J."/>
        </authorList>
    </citation>
    <scope>NUCLEOTIDE SEQUENCE [LARGE SCALE GENOMIC DNA]</scope>
    <source>
        <strain evidence="9 10">CGMCC 1.12237</strain>
    </source>
</reference>
<dbReference type="SUPFAM" id="SSF103473">
    <property type="entry name" value="MFS general substrate transporter"/>
    <property type="match status" value="1"/>
</dbReference>
<evidence type="ECO:0000256" key="4">
    <source>
        <dbReference type="ARBA" id="ARBA00022692"/>
    </source>
</evidence>
<feature type="transmembrane region" description="Helical" evidence="7">
    <location>
        <begin position="12"/>
        <end position="35"/>
    </location>
</feature>
<feature type="domain" description="Major facilitator superfamily (MFS) profile" evidence="8">
    <location>
        <begin position="1"/>
        <end position="411"/>
    </location>
</feature>
<feature type="transmembrane region" description="Helical" evidence="7">
    <location>
        <begin position="141"/>
        <end position="158"/>
    </location>
</feature>
<keyword evidence="2" id="KW-0813">Transport</keyword>
<protein>
    <submittedName>
        <fullName evidence="9">MFS transporter</fullName>
    </submittedName>
</protein>
<sequence length="422" mass="42402">MARTPPRQQALIALSATSRFGSGALMGTALAVYIGEIGSPFAVSLVFPAYFVGLMLFAPVWGAVADVTGRRRAVLVGTGVGATLAVLPLTLVGGIYAPIGLRALYAAFAAGFSPVMLAVASQRGGDEGRGREVGFFNSARAMGFTAGQLTVGALLGLLVPDALYLVIAGISLVSTVTVALVADPAAGSDSGPAADEDVSLSAVVAAVRRRLLPSVGERAHLRQNGLRWLYVALALRNMTVLGVMSLMPVFLTDRLGLSAFWMGVVLAINPGGQVVCMYLFGRVADAVGRKSLIVGGMGGSAAFALVAASATLPASQVTRLAVAAGAFVLIAAAFSAMTTGALAFIGDVAPTNRESELMGLRDTAKGVGGVFGPPLLGGLATVASYETAFAAGSVLALTATVLVGGALVETRTVGGGLAASSD</sequence>
<evidence type="ECO:0000256" key="6">
    <source>
        <dbReference type="ARBA" id="ARBA00023136"/>
    </source>
</evidence>
<keyword evidence="10" id="KW-1185">Reference proteome</keyword>
<feature type="transmembrane region" description="Helical" evidence="7">
    <location>
        <begin position="164"/>
        <end position="182"/>
    </location>
</feature>
<dbReference type="InterPro" id="IPR020846">
    <property type="entry name" value="MFS_dom"/>
</dbReference>
<feature type="transmembrane region" description="Helical" evidence="7">
    <location>
        <begin position="257"/>
        <end position="280"/>
    </location>
</feature>
<keyword evidence="3" id="KW-1003">Cell membrane</keyword>
<evidence type="ECO:0000313" key="10">
    <source>
        <dbReference type="Proteomes" id="UP001596201"/>
    </source>
</evidence>
<dbReference type="InterPro" id="IPR011701">
    <property type="entry name" value="MFS"/>
</dbReference>
<organism evidence="9 10">
    <name type="scientific">Salinirubrum litoreum</name>
    <dbReference type="NCBI Taxonomy" id="1126234"/>
    <lineage>
        <taxon>Archaea</taxon>
        <taxon>Methanobacteriati</taxon>
        <taxon>Methanobacteriota</taxon>
        <taxon>Stenosarchaea group</taxon>
        <taxon>Halobacteria</taxon>
        <taxon>Halobacteriales</taxon>
        <taxon>Haloferacaceae</taxon>
        <taxon>Salinirubrum</taxon>
    </lineage>
</organism>
<feature type="transmembrane region" description="Helical" evidence="7">
    <location>
        <begin position="73"/>
        <end position="97"/>
    </location>
</feature>
<dbReference type="Proteomes" id="UP001596201">
    <property type="component" value="Unassembled WGS sequence"/>
</dbReference>
<dbReference type="Pfam" id="PF07690">
    <property type="entry name" value="MFS_1"/>
    <property type="match status" value="1"/>
</dbReference>
<dbReference type="GO" id="GO:0005886">
    <property type="term" value="C:plasma membrane"/>
    <property type="evidence" value="ECO:0007669"/>
    <property type="project" value="UniProtKB-SubCell"/>
</dbReference>
<evidence type="ECO:0000259" key="8">
    <source>
        <dbReference type="PROSITE" id="PS50850"/>
    </source>
</evidence>
<feature type="transmembrane region" description="Helical" evidence="7">
    <location>
        <begin position="41"/>
        <end position="61"/>
    </location>
</feature>
<dbReference type="Gene3D" id="1.20.1250.20">
    <property type="entry name" value="MFS general substrate transporter like domains"/>
    <property type="match status" value="2"/>
</dbReference>
<comment type="subcellular location">
    <subcellularLocation>
        <location evidence="1">Cell membrane</location>
        <topology evidence="1">Multi-pass membrane protein</topology>
    </subcellularLocation>
</comment>
<dbReference type="AlphaFoldDB" id="A0ABD5RA17"/>
<gene>
    <name evidence="9" type="ORF">ACFPJ5_07645</name>
</gene>
<keyword evidence="5 7" id="KW-1133">Transmembrane helix</keyword>
<accession>A0ABD5RA17</accession>
<feature type="transmembrane region" description="Helical" evidence="7">
    <location>
        <begin position="103"/>
        <end position="120"/>
    </location>
</feature>
<feature type="transmembrane region" description="Helical" evidence="7">
    <location>
        <begin position="292"/>
        <end position="314"/>
    </location>
</feature>
<keyword evidence="6 7" id="KW-0472">Membrane</keyword>
<dbReference type="EMBL" id="JBHSKX010000001">
    <property type="protein sequence ID" value="MFC5366810.1"/>
    <property type="molecule type" value="Genomic_DNA"/>
</dbReference>
<evidence type="ECO:0000313" key="9">
    <source>
        <dbReference type="EMBL" id="MFC5366810.1"/>
    </source>
</evidence>
<dbReference type="PANTHER" id="PTHR23517:SF3">
    <property type="entry name" value="INTEGRAL MEMBRANE TRANSPORT PROTEIN"/>
    <property type="match status" value="1"/>
</dbReference>
<name>A0ABD5RA17_9EURY</name>
<dbReference type="RefSeq" id="WP_227227854.1">
    <property type="nucleotide sequence ID" value="NZ_JAJCVJ010000001.1"/>
</dbReference>
<evidence type="ECO:0000256" key="7">
    <source>
        <dbReference type="SAM" id="Phobius"/>
    </source>
</evidence>
<feature type="transmembrane region" description="Helical" evidence="7">
    <location>
        <begin position="389"/>
        <end position="408"/>
    </location>
</feature>
<evidence type="ECO:0000256" key="1">
    <source>
        <dbReference type="ARBA" id="ARBA00004651"/>
    </source>
</evidence>
<dbReference type="PANTHER" id="PTHR23517">
    <property type="entry name" value="RESISTANCE PROTEIN MDTM, PUTATIVE-RELATED-RELATED"/>
    <property type="match status" value="1"/>
</dbReference>
<feature type="transmembrane region" description="Helical" evidence="7">
    <location>
        <begin position="320"/>
        <end position="345"/>
    </location>
</feature>
<keyword evidence="4 7" id="KW-0812">Transmembrane</keyword>
<feature type="transmembrane region" description="Helical" evidence="7">
    <location>
        <begin position="228"/>
        <end position="251"/>
    </location>
</feature>
<evidence type="ECO:0000256" key="2">
    <source>
        <dbReference type="ARBA" id="ARBA00022448"/>
    </source>
</evidence>
<dbReference type="PROSITE" id="PS50850">
    <property type="entry name" value="MFS"/>
    <property type="match status" value="1"/>
</dbReference>
<dbReference type="InterPro" id="IPR036259">
    <property type="entry name" value="MFS_trans_sf"/>
</dbReference>
<proteinExistence type="predicted"/>
<evidence type="ECO:0000256" key="3">
    <source>
        <dbReference type="ARBA" id="ARBA00022475"/>
    </source>
</evidence>
<comment type="caution">
    <text evidence="9">The sequence shown here is derived from an EMBL/GenBank/DDBJ whole genome shotgun (WGS) entry which is preliminary data.</text>
</comment>